<keyword evidence="2" id="KW-1185">Reference proteome</keyword>
<gene>
    <name evidence="1" type="ORF">KVH43_05830</name>
</gene>
<accession>A0ABX8RFL7</accession>
<dbReference type="EMBL" id="CP078093">
    <property type="protein sequence ID" value="QXM07209.1"/>
    <property type="molecule type" value="Genomic_DNA"/>
</dbReference>
<sequence length="59" mass="7319">MDYVKRLMEKRELLMDKYIMFIQKNNLSEDEIKDKKRINRELIHIDFEIEKAKKEAKMS</sequence>
<dbReference type="RefSeq" id="WP_218283895.1">
    <property type="nucleotide sequence ID" value="NZ_CP078093.1"/>
</dbReference>
<reference evidence="1" key="1">
    <citation type="submission" date="2021-07" db="EMBL/GenBank/DDBJ databases">
        <title>Complete genome sequence of Crassaminicella sp. 143-21, isolated from a deep-sea hydrothermal vent.</title>
        <authorList>
            <person name="Li X."/>
        </authorList>
    </citation>
    <scope>NUCLEOTIDE SEQUENCE</scope>
    <source>
        <strain evidence="1">143-21</strain>
    </source>
</reference>
<evidence type="ECO:0008006" key="3">
    <source>
        <dbReference type="Google" id="ProtNLM"/>
    </source>
</evidence>
<protein>
    <recommendedName>
        <fullName evidence="3">FbpB family small basic protein</fullName>
    </recommendedName>
</protein>
<proteinExistence type="predicted"/>
<organism evidence="1 2">
    <name type="scientific">Crassaminicella indica</name>
    <dbReference type="NCBI Taxonomy" id="2855394"/>
    <lineage>
        <taxon>Bacteria</taxon>
        <taxon>Bacillati</taxon>
        <taxon>Bacillota</taxon>
        <taxon>Clostridia</taxon>
        <taxon>Eubacteriales</taxon>
        <taxon>Clostridiaceae</taxon>
        <taxon>Crassaminicella</taxon>
    </lineage>
</organism>
<evidence type="ECO:0000313" key="2">
    <source>
        <dbReference type="Proteomes" id="UP000886818"/>
    </source>
</evidence>
<dbReference type="Proteomes" id="UP000886818">
    <property type="component" value="Chromosome"/>
</dbReference>
<evidence type="ECO:0000313" key="1">
    <source>
        <dbReference type="EMBL" id="QXM07209.1"/>
    </source>
</evidence>
<name>A0ABX8RFL7_9CLOT</name>